<dbReference type="RefSeq" id="WP_163962028.1">
    <property type="nucleotide sequence ID" value="NZ_JAAGNX010000001.1"/>
</dbReference>
<dbReference type="Proteomes" id="UP000478417">
    <property type="component" value="Unassembled WGS sequence"/>
</dbReference>
<organism evidence="1 2">
    <name type="scientific">Oceanipulchritudo coccoides</name>
    <dbReference type="NCBI Taxonomy" id="2706888"/>
    <lineage>
        <taxon>Bacteria</taxon>
        <taxon>Pseudomonadati</taxon>
        <taxon>Verrucomicrobiota</taxon>
        <taxon>Opitutia</taxon>
        <taxon>Puniceicoccales</taxon>
        <taxon>Oceanipulchritudinaceae</taxon>
        <taxon>Oceanipulchritudo</taxon>
    </lineage>
</organism>
<protein>
    <submittedName>
        <fullName evidence="1">Uncharacterized protein</fullName>
    </submittedName>
</protein>
<dbReference type="EMBL" id="JAAGNX010000001">
    <property type="protein sequence ID" value="NDV61257.1"/>
    <property type="molecule type" value="Genomic_DNA"/>
</dbReference>
<keyword evidence="2" id="KW-1185">Reference proteome</keyword>
<evidence type="ECO:0000313" key="1">
    <source>
        <dbReference type="EMBL" id="NDV61257.1"/>
    </source>
</evidence>
<proteinExistence type="predicted"/>
<reference evidence="1 2" key="1">
    <citation type="submission" date="2020-02" db="EMBL/GenBank/DDBJ databases">
        <title>Albibacoteraceae fam. nov., the first described family within the subdivision 4 Verrucomicrobia.</title>
        <authorList>
            <person name="Xi F."/>
        </authorList>
    </citation>
    <scope>NUCLEOTIDE SEQUENCE [LARGE SCALE GENOMIC DNA]</scope>
    <source>
        <strain evidence="1 2">CK1056</strain>
    </source>
</reference>
<gene>
    <name evidence="1" type="ORF">G0Q06_02195</name>
</gene>
<accession>A0A6B2LZQ6</accession>
<sequence length="200" mass="22781">MKPTLDTTEVQNILSLKAAAERLHDKERERIALNKKEPELEPIFKEAADYSPEKFAWEKWKRDFELSSEQIQREREALRFETGRIALGIIEKLSNRARDIREQELAQAEGGAIAKFNEAFGATLTDAGNFISRFVPEVRAIREFWTGQNPPTLSFVFERKGSVQALRQGTGTGEILAWAKRALEFAEMLDERAQRVGATV</sequence>
<comment type="caution">
    <text evidence="1">The sequence shown here is derived from an EMBL/GenBank/DDBJ whole genome shotgun (WGS) entry which is preliminary data.</text>
</comment>
<evidence type="ECO:0000313" key="2">
    <source>
        <dbReference type="Proteomes" id="UP000478417"/>
    </source>
</evidence>
<dbReference type="AlphaFoldDB" id="A0A6B2LZQ6"/>
<name>A0A6B2LZQ6_9BACT</name>